<evidence type="ECO:0000313" key="3">
    <source>
        <dbReference type="Proteomes" id="UP001176521"/>
    </source>
</evidence>
<reference evidence="2" key="1">
    <citation type="journal article" date="2023" name="PhytoFront">
        <title>Draft Genome Resources of Seven Strains of Tilletia horrida, Causal Agent of Kernel Smut of Rice.</title>
        <authorList>
            <person name="Khanal S."/>
            <person name="Antony Babu S."/>
            <person name="Zhou X.G."/>
        </authorList>
    </citation>
    <scope>NUCLEOTIDE SEQUENCE</scope>
    <source>
        <strain evidence="2">TX3</strain>
    </source>
</reference>
<name>A0AAN6JJK1_9BASI</name>
<dbReference type="AlphaFoldDB" id="A0AAN6JJK1"/>
<keyword evidence="3" id="KW-1185">Reference proteome</keyword>
<comment type="caution">
    <text evidence="2">The sequence shown here is derived from an EMBL/GenBank/DDBJ whole genome shotgun (WGS) entry which is preliminary data.</text>
</comment>
<dbReference type="InterPro" id="IPR015889">
    <property type="entry name" value="Intradiol_dOase_core"/>
</dbReference>
<keyword evidence="1" id="KW-0732">Signal</keyword>
<feature type="signal peptide" evidence="1">
    <location>
        <begin position="1"/>
        <end position="26"/>
    </location>
</feature>
<dbReference type="PANTHER" id="PTHR34315">
    <property type="match status" value="1"/>
</dbReference>
<evidence type="ECO:0000256" key="1">
    <source>
        <dbReference type="SAM" id="SignalP"/>
    </source>
</evidence>
<evidence type="ECO:0008006" key="4">
    <source>
        <dbReference type="Google" id="ProtNLM"/>
    </source>
</evidence>
<dbReference type="Proteomes" id="UP001176521">
    <property type="component" value="Unassembled WGS sequence"/>
</dbReference>
<dbReference type="Gene3D" id="2.60.130.10">
    <property type="entry name" value="Aromatic compound dioxygenase"/>
    <property type="match status" value="1"/>
</dbReference>
<protein>
    <recommendedName>
        <fullName evidence="4">Intradiol ring-cleavage dioxygenases domain-containing protein</fullName>
    </recommendedName>
</protein>
<dbReference type="CDD" id="cd03457">
    <property type="entry name" value="intradiol_dioxygenase_like"/>
    <property type="match status" value="1"/>
</dbReference>
<dbReference type="GO" id="GO:0016702">
    <property type="term" value="F:oxidoreductase activity, acting on single donors with incorporation of molecular oxygen, incorporation of two atoms of oxygen"/>
    <property type="evidence" value="ECO:0007669"/>
    <property type="project" value="InterPro"/>
</dbReference>
<dbReference type="PANTHER" id="PTHR34315:SF4">
    <property type="entry name" value="INTRADIOL RING-CLEAVAGE DIOXYGENASES DOMAIN-CONTAINING PROTEIN"/>
    <property type="match status" value="1"/>
</dbReference>
<feature type="chain" id="PRO_5042825209" description="Intradiol ring-cleavage dioxygenases domain-containing protein" evidence="1">
    <location>
        <begin position="27"/>
        <end position="383"/>
    </location>
</feature>
<organism evidence="2 3">
    <name type="scientific">Tilletia horrida</name>
    <dbReference type="NCBI Taxonomy" id="155126"/>
    <lineage>
        <taxon>Eukaryota</taxon>
        <taxon>Fungi</taxon>
        <taxon>Dikarya</taxon>
        <taxon>Basidiomycota</taxon>
        <taxon>Ustilaginomycotina</taxon>
        <taxon>Exobasidiomycetes</taxon>
        <taxon>Tilletiales</taxon>
        <taxon>Tilletiaceae</taxon>
        <taxon>Tilletia</taxon>
    </lineage>
</organism>
<dbReference type="EMBL" id="JAPDMQ010000261">
    <property type="protein sequence ID" value="KAK0528855.1"/>
    <property type="molecule type" value="Genomic_DNA"/>
</dbReference>
<evidence type="ECO:0000313" key="2">
    <source>
        <dbReference type="EMBL" id="KAK0528855.1"/>
    </source>
</evidence>
<dbReference type="GO" id="GO:0005506">
    <property type="term" value="F:iron ion binding"/>
    <property type="evidence" value="ECO:0007669"/>
    <property type="project" value="InterPro"/>
</dbReference>
<sequence>MQPIRQLRLAALLLASTLLSSTSTHAHSMTKEEAIAHAERQESMYHCMPAVQAYTLARKRQIRQRAQGADHDHHQQQQQIFANDPTATPNLFLQDGAIDAATGSEAAAALLAHSLHAADALELSKIQNSTCVLAPEVTEGPYFHHRGHPIRRHMAEYQLGLPFIMNIGVIDVETCQPAENILVDVWMANATGYYSGHPLPAPHLKDEKPATEGIRKGMLSAYPRTLESENWLRAAYPTDSNGVVQFTSIFPGYYTGRATHVHSRVYTDWTPLPNGSYVGGPLAHIGQFFFEDELNDSIDKMHPYSSNPIRDTWGRTRNWNDGLGIYNAAQEGGYKPVFNIDFLGHVVSQGLIGYVTMGVNLSHVHQSSAWDPNSSRPKFASSS</sequence>
<gene>
    <name evidence="2" type="ORF">OC842_004436</name>
</gene>
<dbReference type="SUPFAM" id="SSF49482">
    <property type="entry name" value="Aromatic compound dioxygenase"/>
    <property type="match status" value="1"/>
</dbReference>
<proteinExistence type="predicted"/>
<accession>A0AAN6JJK1</accession>